<evidence type="ECO:0000259" key="1">
    <source>
        <dbReference type="Pfam" id="PF14024"/>
    </source>
</evidence>
<sequence length="169" mass="19264">MAVETLPTRDDFWDTIERAWSTIDDGGVRARLLSENAQERTAAAETLINNHTQSMQEALRAILREYNAPQLAAWDAHCERALYVLDREDVHEALDGSDDGFLYTRGFVVAAGRKHYEAVFAEPLKWGIMDAEEESMCYFACHLYNDLFGDWPPKTGISRESFSNKEGWP</sequence>
<dbReference type="Pfam" id="PF14024">
    <property type="entry name" value="DUF4240"/>
    <property type="match status" value="1"/>
</dbReference>
<dbReference type="EMBL" id="BTCM01000008">
    <property type="protein sequence ID" value="GMK59748.1"/>
    <property type="molecule type" value="Genomic_DNA"/>
</dbReference>
<proteinExistence type="predicted"/>
<comment type="caution">
    <text evidence="2">The sequence shown here is derived from an EMBL/GenBank/DDBJ whole genome shotgun (WGS) entry which is preliminary data.</text>
</comment>
<reference evidence="2" key="2">
    <citation type="submission" date="2023-06" db="EMBL/GenBank/DDBJ databases">
        <authorList>
            <person name="Kobayashi Y."/>
            <person name="Kayamori A."/>
            <person name="Aoki K."/>
            <person name="Shiwa Y."/>
            <person name="Fujita N."/>
            <person name="Sugita T."/>
            <person name="Iwasaki W."/>
            <person name="Tanaka N."/>
            <person name="Takashima M."/>
        </authorList>
    </citation>
    <scope>NUCLEOTIDE SEQUENCE</scope>
    <source>
        <strain evidence="2">HIS016</strain>
    </source>
</reference>
<dbReference type="AlphaFoldDB" id="A0AAD3TZQ7"/>
<reference evidence="2" key="1">
    <citation type="journal article" date="2023" name="BMC Genomics">
        <title>Chromosome-level genome assemblies of Cutaneotrichosporon spp. (Trichosporonales, Basidiomycota) reveal imbalanced evolution between nucleotide sequences and chromosome synteny.</title>
        <authorList>
            <person name="Kobayashi Y."/>
            <person name="Kayamori A."/>
            <person name="Aoki K."/>
            <person name="Shiwa Y."/>
            <person name="Matsutani M."/>
            <person name="Fujita N."/>
            <person name="Sugita T."/>
            <person name="Iwasaki W."/>
            <person name="Tanaka N."/>
            <person name="Takashima M."/>
        </authorList>
    </citation>
    <scope>NUCLEOTIDE SEQUENCE</scope>
    <source>
        <strain evidence="2">HIS016</strain>
    </source>
</reference>
<dbReference type="InterPro" id="IPR025334">
    <property type="entry name" value="DUF4240"/>
</dbReference>
<accession>A0AAD3TZQ7</accession>
<protein>
    <recommendedName>
        <fullName evidence="1">DUF4240 domain-containing protein</fullName>
    </recommendedName>
</protein>
<evidence type="ECO:0000313" key="2">
    <source>
        <dbReference type="EMBL" id="GMK59748.1"/>
    </source>
</evidence>
<keyword evidence="3" id="KW-1185">Reference proteome</keyword>
<dbReference type="Proteomes" id="UP001222932">
    <property type="component" value="Unassembled WGS sequence"/>
</dbReference>
<gene>
    <name evidence="2" type="ORF">CspeluHIS016_0803540</name>
</gene>
<organism evidence="2 3">
    <name type="scientific">Cutaneotrichosporon spelunceum</name>
    <dbReference type="NCBI Taxonomy" id="1672016"/>
    <lineage>
        <taxon>Eukaryota</taxon>
        <taxon>Fungi</taxon>
        <taxon>Dikarya</taxon>
        <taxon>Basidiomycota</taxon>
        <taxon>Agaricomycotina</taxon>
        <taxon>Tremellomycetes</taxon>
        <taxon>Trichosporonales</taxon>
        <taxon>Trichosporonaceae</taxon>
        <taxon>Cutaneotrichosporon</taxon>
    </lineage>
</organism>
<evidence type="ECO:0000313" key="3">
    <source>
        <dbReference type="Proteomes" id="UP001222932"/>
    </source>
</evidence>
<feature type="domain" description="DUF4240" evidence="1">
    <location>
        <begin position="49"/>
        <end position="140"/>
    </location>
</feature>
<name>A0AAD3TZQ7_9TREE</name>